<proteinExistence type="predicted"/>
<dbReference type="Gene3D" id="3.40.960.10">
    <property type="entry name" value="VSR Endonuclease"/>
    <property type="match status" value="1"/>
</dbReference>
<evidence type="ECO:0000313" key="3">
    <source>
        <dbReference type="Proteomes" id="UP000035722"/>
    </source>
</evidence>
<feature type="domain" description="DUF559" evidence="1">
    <location>
        <begin position="201"/>
        <end position="267"/>
    </location>
</feature>
<name>A0A024GZG5_9MICC</name>
<protein>
    <recommendedName>
        <fullName evidence="1">DUF559 domain-containing protein</fullName>
    </recommendedName>
</protein>
<accession>A0A024GZG5</accession>
<dbReference type="Pfam" id="PF04480">
    <property type="entry name" value="DUF559"/>
    <property type="match status" value="1"/>
</dbReference>
<organism evidence="2 3">
    <name type="scientific">Pseudarthrobacter siccitolerans</name>
    <dbReference type="NCBI Taxonomy" id="861266"/>
    <lineage>
        <taxon>Bacteria</taxon>
        <taxon>Bacillati</taxon>
        <taxon>Actinomycetota</taxon>
        <taxon>Actinomycetes</taxon>
        <taxon>Micrococcales</taxon>
        <taxon>Micrococcaceae</taxon>
        <taxon>Pseudarthrobacter</taxon>
    </lineage>
</organism>
<dbReference type="OrthoDB" id="5144556at2"/>
<sequence length="273" mass="29706">MDLTRFLKHAGSVARTSTILQAGFTDRSIRNAVAGGEIRRLRYGVVALPDAAADMTGAVLGNGLLTCASAAVHRRLWILHEPQALHLLCRHGGPKDAVVHRESLVPPDGPRPVASTTDVLLHCLRCLPAVEAAVMVESAARQGVTTLGYLHERLPGRRNDAARRVLDLVDGTADSPVEVLARILFRSEGIHTETQVELAGIGIVDFLLEGFLIVEIDGGTHLEPRQVKKDRGRNNASTLSGYAVLRYGYADVVYNPQKIVNEVWQVLRGRVVR</sequence>
<evidence type="ECO:0000259" key="1">
    <source>
        <dbReference type="Pfam" id="PF04480"/>
    </source>
</evidence>
<keyword evidence="3" id="KW-1185">Reference proteome</keyword>
<reference evidence="3" key="1">
    <citation type="journal article" date="2014" name="Genome Announc.">
        <title>Genome Sequence of Arthrobacter siccitolerans 4J27, a Xeroprotectant-Producing Desiccation-Tolerant Microorganism.</title>
        <authorList>
            <person name="Manzanera M."/>
            <person name="Santa-Cruz-Calvo L."/>
            <person name="Vilchez J.I."/>
            <person name="Garcia-Fontana C."/>
            <person name="Silva-Castro G.A."/>
            <person name="Calvo C."/>
            <person name="Gonzalez-Lopez J."/>
        </authorList>
    </citation>
    <scope>NUCLEOTIDE SEQUENCE [LARGE SCALE GENOMIC DNA]</scope>
    <source>
        <strain evidence="3">4J27</strain>
    </source>
</reference>
<evidence type="ECO:0000313" key="2">
    <source>
        <dbReference type="EMBL" id="CCQ45168.1"/>
    </source>
</evidence>
<dbReference type="RefSeq" id="WP_050054174.1">
    <property type="nucleotide sequence ID" value="NZ_CAQI01000032.1"/>
</dbReference>
<dbReference type="EMBL" id="CAQI01000032">
    <property type="protein sequence ID" value="CCQ45168.1"/>
    <property type="molecule type" value="Genomic_DNA"/>
</dbReference>
<dbReference type="AlphaFoldDB" id="A0A024GZG5"/>
<comment type="caution">
    <text evidence="2">The sequence shown here is derived from an EMBL/GenBank/DDBJ whole genome shotgun (WGS) entry which is preliminary data.</text>
</comment>
<gene>
    <name evidence="2" type="ORF">ARTSIC4J27_1101</name>
</gene>
<dbReference type="Proteomes" id="UP000035722">
    <property type="component" value="Unassembled WGS sequence"/>
</dbReference>
<dbReference type="InterPro" id="IPR007569">
    <property type="entry name" value="DUF559"/>
</dbReference>
<dbReference type="STRING" id="861266.ARTSIC4J27_1101"/>